<proteinExistence type="predicted"/>
<protein>
    <submittedName>
        <fullName evidence="1">Uncharacterized protein</fullName>
    </submittedName>
</protein>
<accession>A0A0A8ZY04</accession>
<reference evidence="1" key="1">
    <citation type="submission" date="2014-09" db="EMBL/GenBank/DDBJ databases">
        <authorList>
            <person name="Magalhaes I.L.F."/>
            <person name="Oliveira U."/>
            <person name="Santos F.R."/>
            <person name="Vidigal T.H.D.A."/>
            <person name="Brescovit A.D."/>
            <person name="Santos A.J."/>
        </authorList>
    </citation>
    <scope>NUCLEOTIDE SEQUENCE</scope>
    <source>
        <tissue evidence="1">Shoot tissue taken approximately 20 cm above the soil surface</tissue>
    </source>
</reference>
<dbReference type="AlphaFoldDB" id="A0A0A8ZY04"/>
<evidence type="ECO:0000313" key="1">
    <source>
        <dbReference type="EMBL" id="JAD41615.1"/>
    </source>
</evidence>
<reference evidence="1" key="2">
    <citation type="journal article" date="2015" name="Data Brief">
        <title>Shoot transcriptome of the giant reed, Arundo donax.</title>
        <authorList>
            <person name="Barrero R.A."/>
            <person name="Guerrero F.D."/>
            <person name="Moolhuijzen P."/>
            <person name="Goolsby J.A."/>
            <person name="Tidwell J."/>
            <person name="Bellgard S.E."/>
            <person name="Bellgard M.I."/>
        </authorList>
    </citation>
    <scope>NUCLEOTIDE SEQUENCE</scope>
    <source>
        <tissue evidence="1">Shoot tissue taken approximately 20 cm above the soil surface</tissue>
    </source>
</reference>
<dbReference type="EMBL" id="GBRH01256280">
    <property type="protein sequence ID" value="JAD41615.1"/>
    <property type="molecule type" value="Transcribed_RNA"/>
</dbReference>
<sequence>MLQFDEKLLKLTLHFCDFFLTKWPHISIICECPMLVFKVCF</sequence>
<organism evidence="1">
    <name type="scientific">Arundo donax</name>
    <name type="common">Giant reed</name>
    <name type="synonym">Donax arundinaceus</name>
    <dbReference type="NCBI Taxonomy" id="35708"/>
    <lineage>
        <taxon>Eukaryota</taxon>
        <taxon>Viridiplantae</taxon>
        <taxon>Streptophyta</taxon>
        <taxon>Embryophyta</taxon>
        <taxon>Tracheophyta</taxon>
        <taxon>Spermatophyta</taxon>
        <taxon>Magnoliopsida</taxon>
        <taxon>Liliopsida</taxon>
        <taxon>Poales</taxon>
        <taxon>Poaceae</taxon>
        <taxon>PACMAD clade</taxon>
        <taxon>Arundinoideae</taxon>
        <taxon>Arundineae</taxon>
        <taxon>Arundo</taxon>
    </lineage>
</organism>
<name>A0A0A8ZY04_ARUDO</name>